<dbReference type="InterPro" id="IPR000878">
    <property type="entry name" value="4pyrrol_Mease"/>
</dbReference>
<dbReference type="GO" id="GO:0009236">
    <property type="term" value="P:cobalamin biosynthetic process"/>
    <property type="evidence" value="ECO:0007669"/>
    <property type="project" value="UniProtKB-UniPathway"/>
</dbReference>
<keyword evidence="3" id="KW-0169">Cobalamin biosynthesis</keyword>
<dbReference type="InterPro" id="IPR003043">
    <property type="entry name" value="Uropor_MeTrfase_CS"/>
</dbReference>
<evidence type="ECO:0000256" key="1">
    <source>
        <dbReference type="ARBA" id="ARBA00004953"/>
    </source>
</evidence>
<keyword evidence="6" id="KW-0949">S-adenosyl-L-methionine</keyword>
<evidence type="ECO:0000256" key="2">
    <source>
        <dbReference type="ARBA" id="ARBA00005879"/>
    </source>
</evidence>
<keyword evidence="5 7" id="KW-0808">Transferase</keyword>
<comment type="similarity">
    <text evidence="2 7">Belongs to the precorrin methyltransferase family.</text>
</comment>
<reference evidence="10" key="1">
    <citation type="submission" date="2018-09" db="EMBL/GenBank/DDBJ databases">
        <title>Complete genome sequence of thermophilic cyanobacteria strain Thermosynechococcus elongatus PKUAC-SCTE542.</title>
        <authorList>
            <person name="Liang Y."/>
            <person name="Tang J."/>
            <person name="Daroch M."/>
        </authorList>
    </citation>
    <scope>NUCLEOTIDE SEQUENCE [LARGE SCALE GENOMIC DNA]</scope>
    <source>
        <strain evidence="10">E542</strain>
    </source>
</reference>
<evidence type="ECO:0000313" key="9">
    <source>
        <dbReference type="EMBL" id="AXY67711.1"/>
    </source>
</evidence>
<comment type="pathway">
    <text evidence="1">Cofactor biosynthesis; adenosylcobalamin biosynthesis.</text>
</comment>
<dbReference type="KEGG" id="tsq:D3A95_04930"/>
<dbReference type="EMBL" id="CP032152">
    <property type="protein sequence ID" value="AXY67711.1"/>
    <property type="molecule type" value="Genomic_DNA"/>
</dbReference>
<dbReference type="UniPathway" id="UPA00148"/>
<dbReference type="RefSeq" id="WP_181496526.1">
    <property type="nucleotide sequence ID" value="NZ_CP032152.1"/>
</dbReference>
<dbReference type="InterPro" id="IPR014776">
    <property type="entry name" value="4pyrrole_Mease_sub2"/>
</dbReference>
<gene>
    <name evidence="9" type="primary">cobM</name>
    <name evidence="9" type="ORF">D3A95_04930</name>
</gene>
<dbReference type="PROSITE" id="PS00840">
    <property type="entry name" value="SUMT_2"/>
    <property type="match status" value="1"/>
</dbReference>
<dbReference type="AlphaFoldDB" id="A0A3B7ME85"/>
<dbReference type="InterPro" id="IPR014777">
    <property type="entry name" value="4pyrrole_Mease_sub1"/>
</dbReference>
<dbReference type="Gene3D" id="3.30.950.10">
    <property type="entry name" value="Methyltransferase, Cobalt-precorrin-4 Transmethylase, Domain 2"/>
    <property type="match status" value="1"/>
</dbReference>
<dbReference type="CDD" id="cd11641">
    <property type="entry name" value="Precorrin-4_C11-MT"/>
    <property type="match status" value="1"/>
</dbReference>
<name>A0A3B7ME85_9CYAN</name>
<dbReference type="InterPro" id="IPR006362">
    <property type="entry name" value="Cbl_synth_CobM/CibF"/>
</dbReference>
<evidence type="ECO:0000256" key="3">
    <source>
        <dbReference type="ARBA" id="ARBA00022573"/>
    </source>
</evidence>
<evidence type="ECO:0000256" key="7">
    <source>
        <dbReference type="RuleBase" id="RU003960"/>
    </source>
</evidence>
<evidence type="ECO:0000313" key="10">
    <source>
        <dbReference type="Proteomes" id="UP000261812"/>
    </source>
</evidence>
<dbReference type="GO" id="GO:0046026">
    <property type="term" value="F:precorrin-4 C11-methyltransferase activity"/>
    <property type="evidence" value="ECO:0007669"/>
    <property type="project" value="UniProtKB-EC"/>
</dbReference>
<sequence length="261" mass="28253">MVESKTAAGVYFVGAGPGDPELLTLKGQRLIQAADVILYADSLVPMGILQFAPPSATCIPTAAMTLEEIIPLMVAAVQAGKKVVRLQSGDPSLYSAIHEQIARLVEAGITVEVVPGISAYQLAAARLNAELTLPELVQTIILTRASGRTRVPPTEELASLAAHKASLCLYLSANCVHRAQRDLLQHYPPETPVAVGYRLGWPDEQLWLVPLAEMAAFSQQQRLTRTTLYLISPALAVQHQSSGSLRSCLYSPEHHHLFRPH</sequence>
<keyword evidence="4 7" id="KW-0489">Methyltransferase</keyword>
<dbReference type="Gene3D" id="3.40.1010.10">
    <property type="entry name" value="Cobalt-precorrin-4 Transmethylase, Domain 1"/>
    <property type="match status" value="1"/>
</dbReference>
<evidence type="ECO:0000256" key="4">
    <source>
        <dbReference type="ARBA" id="ARBA00022603"/>
    </source>
</evidence>
<dbReference type="NCBIfam" id="TIGR01465">
    <property type="entry name" value="cobM_cbiF"/>
    <property type="match status" value="1"/>
</dbReference>
<evidence type="ECO:0000259" key="8">
    <source>
        <dbReference type="Pfam" id="PF00590"/>
    </source>
</evidence>
<dbReference type="PANTHER" id="PTHR45790:SF4">
    <property type="entry name" value="COBALT-PRECORRIN-4 C(11)-METHYLTRANSFERASE"/>
    <property type="match status" value="1"/>
</dbReference>
<feature type="domain" description="Tetrapyrrole methylase" evidence="8">
    <location>
        <begin position="10"/>
        <end position="214"/>
    </location>
</feature>
<dbReference type="PROSITE" id="PS00839">
    <property type="entry name" value="SUMT_1"/>
    <property type="match status" value="1"/>
</dbReference>
<dbReference type="InterPro" id="IPR035996">
    <property type="entry name" value="4pyrrol_Methylase_sf"/>
</dbReference>
<evidence type="ECO:0000256" key="5">
    <source>
        <dbReference type="ARBA" id="ARBA00022679"/>
    </source>
</evidence>
<accession>A0A3B7ME85</accession>
<dbReference type="GO" id="GO:0032259">
    <property type="term" value="P:methylation"/>
    <property type="evidence" value="ECO:0007669"/>
    <property type="project" value="UniProtKB-KW"/>
</dbReference>
<dbReference type="Proteomes" id="UP000261812">
    <property type="component" value="Chromosome"/>
</dbReference>
<keyword evidence="10" id="KW-1185">Reference proteome</keyword>
<evidence type="ECO:0000256" key="6">
    <source>
        <dbReference type="ARBA" id="ARBA00022691"/>
    </source>
</evidence>
<proteinExistence type="inferred from homology"/>
<dbReference type="InterPro" id="IPR050161">
    <property type="entry name" value="Siro_Cobalamin_biosynth"/>
</dbReference>
<organism evidence="9 10">
    <name type="scientific">Thermosynechococcus sichuanensis E542</name>
    <dbReference type="NCBI Taxonomy" id="2016101"/>
    <lineage>
        <taxon>Bacteria</taxon>
        <taxon>Bacillati</taxon>
        <taxon>Cyanobacteriota</taxon>
        <taxon>Cyanophyceae</taxon>
        <taxon>Acaryochloridales</taxon>
        <taxon>Thermosynechococcaceae</taxon>
        <taxon>Thermosynechococcus</taxon>
        <taxon>Thermosynechococcus sichuanensis</taxon>
    </lineage>
</organism>
<dbReference type="EC" id="2.1.1.133" evidence="9"/>
<protein>
    <submittedName>
        <fullName evidence="9">Precorrin-4 C(11)-methyltransferase</fullName>
        <ecNumber evidence="9">2.1.1.133</ecNumber>
    </submittedName>
</protein>
<dbReference type="SUPFAM" id="SSF53790">
    <property type="entry name" value="Tetrapyrrole methylase"/>
    <property type="match status" value="1"/>
</dbReference>
<dbReference type="PANTHER" id="PTHR45790">
    <property type="entry name" value="SIROHEME SYNTHASE-RELATED"/>
    <property type="match status" value="1"/>
</dbReference>
<dbReference type="Pfam" id="PF00590">
    <property type="entry name" value="TP_methylase"/>
    <property type="match status" value="1"/>
</dbReference>